<feature type="domain" description="Flagellar assembly protein FliH/Type III secretion system HrpE" evidence="9">
    <location>
        <begin position="198"/>
        <end position="325"/>
    </location>
</feature>
<dbReference type="Pfam" id="PF02108">
    <property type="entry name" value="FliH"/>
    <property type="match status" value="1"/>
</dbReference>
<dbReference type="KEGG" id="dat:HRM2_37270"/>
<keyword evidence="5" id="KW-1005">Bacterial flagellum biogenesis</keyword>
<dbReference type="InterPro" id="IPR051472">
    <property type="entry name" value="T3SS_Stator/FliH"/>
</dbReference>
<dbReference type="GO" id="GO:0015031">
    <property type="term" value="P:protein transport"/>
    <property type="evidence" value="ECO:0007669"/>
    <property type="project" value="UniProtKB-KW"/>
</dbReference>
<dbReference type="STRING" id="177437.HRM2_37270"/>
<evidence type="ECO:0000256" key="8">
    <source>
        <dbReference type="SAM" id="MobiDB-lite"/>
    </source>
</evidence>
<dbReference type="InterPro" id="IPR018035">
    <property type="entry name" value="Flagellar_FliH/T3SS_HrpE"/>
</dbReference>
<gene>
    <name evidence="10" type="primary">fliH</name>
    <name evidence="10" type="ordered locus">HRM2_37270</name>
</gene>
<comment type="similarity">
    <text evidence="2">Belongs to the FliH family.</text>
</comment>
<keyword evidence="11" id="KW-1185">Reference proteome</keyword>
<keyword evidence="6" id="KW-0653">Protein transport</keyword>
<dbReference type="AlphaFoldDB" id="C0QAK2"/>
<evidence type="ECO:0000256" key="2">
    <source>
        <dbReference type="ARBA" id="ARBA00006602"/>
    </source>
</evidence>
<evidence type="ECO:0000256" key="3">
    <source>
        <dbReference type="ARBA" id="ARBA00016507"/>
    </source>
</evidence>
<dbReference type="PANTHER" id="PTHR34982">
    <property type="entry name" value="YOP PROTEINS TRANSLOCATION PROTEIN L"/>
    <property type="match status" value="1"/>
</dbReference>
<dbReference type="SUPFAM" id="SSF160527">
    <property type="entry name" value="V-type ATPase subunit E-like"/>
    <property type="match status" value="1"/>
</dbReference>
<evidence type="ECO:0000259" key="9">
    <source>
        <dbReference type="Pfam" id="PF02108"/>
    </source>
</evidence>
<name>C0QAK2_DESAH</name>
<organism evidence="10 11">
    <name type="scientific">Desulforapulum autotrophicum (strain ATCC 43914 / DSM 3382 / VKM B-1955 / HRM2)</name>
    <name type="common">Desulfobacterium autotrophicum</name>
    <dbReference type="NCBI Taxonomy" id="177437"/>
    <lineage>
        <taxon>Bacteria</taxon>
        <taxon>Pseudomonadati</taxon>
        <taxon>Thermodesulfobacteriota</taxon>
        <taxon>Desulfobacteria</taxon>
        <taxon>Desulfobacterales</taxon>
        <taxon>Desulfobacteraceae</taxon>
        <taxon>Desulforapulum</taxon>
    </lineage>
</organism>
<evidence type="ECO:0000256" key="6">
    <source>
        <dbReference type="ARBA" id="ARBA00022927"/>
    </source>
</evidence>
<accession>C0QAK2</accession>
<proteinExistence type="inferred from homology"/>
<evidence type="ECO:0000256" key="5">
    <source>
        <dbReference type="ARBA" id="ARBA00022795"/>
    </source>
</evidence>
<evidence type="ECO:0000256" key="4">
    <source>
        <dbReference type="ARBA" id="ARBA00022448"/>
    </source>
</evidence>
<dbReference type="Proteomes" id="UP000000442">
    <property type="component" value="Chromosome"/>
</dbReference>
<evidence type="ECO:0000313" key="10">
    <source>
        <dbReference type="EMBL" id="ACN16785.1"/>
    </source>
</evidence>
<dbReference type="GO" id="GO:0044781">
    <property type="term" value="P:bacterial-type flagellum organization"/>
    <property type="evidence" value="ECO:0007669"/>
    <property type="project" value="UniProtKB-KW"/>
</dbReference>
<dbReference type="GO" id="GO:0005829">
    <property type="term" value="C:cytosol"/>
    <property type="evidence" value="ECO:0007669"/>
    <property type="project" value="TreeGrafter"/>
</dbReference>
<feature type="compositionally biased region" description="Basic and acidic residues" evidence="8">
    <location>
        <begin position="82"/>
        <end position="92"/>
    </location>
</feature>
<evidence type="ECO:0000256" key="1">
    <source>
        <dbReference type="ARBA" id="ARBA00003041"/>
    </source>
</evidence>
<protein>
    <recommendedName>
        <fullName evidence="3">Flagellar assembly protein FliH</fullName>
    </recommendedName>
</protein>
<comment type="function">
    <text evidence="1">Needed for flagellar regrowth and assembly.</text>
</comment>
<dbReference type="EMBL" id="CP001087">
    <property type="protein sequence ID" value="ACN16785.1"/>
    <property type="molecule type" value="Genomic_DNA"/>
</dbReference>
<dbReference type="OrthoDB" id="5413959at2"/>
<dbReference type="HOGENOM" id="CLU_828258_0_0_7"/>
<evidence type="ECO:0000313" key="11">
    <source>
        <dbReference type="Proteomes" id="UP000000442"/>
    </source>
</evidence>
<dbReference type="eggNOG" id="COG1317">
    <property type="taxonomic scope" value="Bacteria"/>
</dbReference>
<dbReference type="PANTHER" id="PTHR34982:SF1">
    <property type="entry name" value="FLAGELLAR ASSEMBLY PROTEIN FLIH"/>
    <property type="match status" value="1"/>
</dbReference>
<evidence type="ECO:0000256" key="7">
    <source>
        <dbReference type="ARBA" id="ARBA00023225"/>
    </source>
</evidence>
<keyword evidence="7" id="KW-1006">Bacterial flagellum protein export</keyword>
<reference evidence="10 11" key="1">
    <citation type="journal article" date="2009" name="Environ. Microbiol.">
        <title>Genome sequence of Desulfobacterium autotrophicum HRM2, a marine sulfate reducer oxidizing organic carbon completely to carbon dioxide.</title>
        <authorList>
            <person name="Strittmatter A.W."/>
            <person name="Liesegang H."/>
            <person name="Rabus R."/>
            <person name="Decker I."/>
            <person name="Amann J."/>
            <person name="Andres S."/>
            <person name="Henne A."/>
            <person name="Fricke W.F."/>
            <person name="Martinez-Arias R."/>
            <person name="Bartels D."/>
            <person name="Goesmann A."/>
            <person name="Krause L."/>
            <person name="Puehler A."/>
            <person name="Klenk H.P."/>
            <person name="Richter M."/>
            <person name="Schuler M."/>
            <person name="Gloeckner F.O."/>
            <person name="Meyerdierks A."/>
            <person name="Gottschalk G."/>
            <person name="Amann R."/>
        </authorList>
    </citation>
    <scope>NUCLEOTIDE SEQUENCE [LARGE SCALE GENOMIC DNA]</scope>
    <source>
        <strain evidence="11">ATCC 43914 / DSM 3382 / HRM2</strain>
    </source>
</reference>
<keyword evidence="4" id="KW-0813">Transport</keyword>
<sequence length="335" mass="37042">MMSLSDTEKDHPTRQDRWKALDINSLENVGSNDSRTKGKNDPEYLLFKTLYDDPGMAEKERFVSIHGAGKGVILSGDQFKALDTDGGKKEISDISLPRSVDPEISDKSGTSSNSMPGVPPDSPPDSPEKETQTPDFFELIEQAKKEGYDRGFDLGQKEGYDKGVEQGLAEGEKQGYPKGFERGETEARALQDEKAQALIASLETILLKTEGTWEDLVKRYEGKMIALIARIAEKVVQARVKLDKGVVRASIIHALGQLPEPEEIVLQVSEEDYEYIDMIKEDFFEQIKSLTSISVVANSGVKRGGCKIESRTARVETDVESRLQAVLDAILEQGV</sequence>
<feature type="region of interest" description="Disordered" evidence="8">
    <location>
        <begin position="82"/>
        <end position="132"/>
    </location>
</feature>